<dbReference type="SUPFAM" id="SSF54285">
    <property type="entry name" value="MoaD/ThiS"/>
    <property type="match status" value="1"/>
</dbReference>
<dbReference type="Gene3D" id="3.10.20.30">
    <property type="match status" value="1"/>
</dbReference>
<proteinExistence type="predicted"/>
<protein>
    <recommendedName>
        <fullName evidence="2">Ubiquitin Mut7-C domain-containing protein</fullName>
    </recommendedName>
</protein>
<reference evidence="1" key="1">
    <citation type="journal article" date="2014" name="Front. Microbiol.">
        <title>High frequency of phylogenetically diverse reductive dehalogenase-homologous genes in deep subseafloor sedimentary metagenomes.</title>
        <authorList>
            <person name="Kawai M."/>
            <person name="Futagami T."/>
            <person name="Toyoda A."/>
            <person name="Takaki Y."/>
            <person name="Nishi S."/>
            <person name="Hori S."/>
            <person name="Arai W."/>
            <person name="Tsubouchi T."/>
            <person name="Morono Y."/>
            <person name="Uchiyama I."/>
            <person name="Ito T."/>
            <person name="Fujiyama A."/>
            <person name="Inagaki F."/>
            <person name="Takami H."/>
        </authorList>
    </citation>
    <scope>NUCLEOTIDE SEQUENCE</scope>
    <source>
        <strain evidence="1">Expedition CK06-06</strain>
    </source>
</reference>
<comment type="caution">
    <text evidence="1">The sequence shown here is derived from an EMBL/GenBank/DDBJ whole genome shotgun (WGS) entry which is preliminary data.</text>
</comment>
<dbReference type="EMBL" id="BARV01010982">
    <property type="protein sequence ID" value="GAI03075.1"/>
    <property type="molecule type" value="Genomic_DNA"/>
</dbReference>
<name>X1LL03_9ZZZZ</name>
<dbReference type="AlphaFoldDB" id="X1LL03"/>
<organism evidence="1">
    <name type="scientific">marine sediment metagenome</name>
    <dbReference type="NCBI Taxonomy" id="412755"/>
    <lineage>
        <taxon>unclassified sequences</taxon>
        <taxon>metagenomes</taxon>
        <taxon>ecological metagenomes</taxon>
    </lineage>
</organism>
<gene>
    <name evidence="1" type="ORF">S06H3_21036</name>
</gene>
<dbReference type="InterPro" id="IPR016155">
    <property type="entry name" value="Mopterin_synth/thiamin_S_b"/>
</dbReference>
<dbReference type="InterPro" id="IPR012675">
    <property type="entry name" value="Beta-grasp_dom_sf"/>
</dbReference>
<evidence type="ECO:0000313" key="1">
    <source>
        <dbReference type="EMBL" id="GAI03075.1"/>
    </source>
</evidence>
<dbReference type="InterPro" id="IPR003749">
    <property type="entry name" value="ThiS/MoaD-like"/>
</dbReference>
<sequence length="79" mass="8860">MNNLISVTIKLFADLRQYGAAKSVMDLPKGSDLNSIIEKFKIPKEEKRLITLVNRKRQKNDFTLKDGDIIAIFPLIGGG</sequence>
<dbReference type="Pfam" id="PF02597">
    <property type="entry name" value="ThiS"/>
    <property type="match status" value="1"/>
</dbReference>
<accession>X1LL03</accession>
<evidence type="ECO:0008006" key="2">
    <source>
        <dbReference type="Google" id="ProtNLM"/>
    </source>
</evidence>